<dbReference type="HOGENOM" id="CLU_023205_1_1_1"/>
<dbReference type="PANTHER" id="PTHR43364:SF4">
    <property type="entry name" value="NAD(P)-LINKED OXIDOREDUCTASE SUPERFAMILY PROTEIN"/>
    <property type="match status" value="1"/>
</dbReference>
<evidence type="ECO:0000313" key="4">
    <source>
        <dbReference type="Proteomes" id="UP000016935"/>
    </source>
</evidence>
<protein>
    <recommendedName>
        <fullName evidence="2">NADP-dependent oxidoreductase domain-containing protein</fullName>
    </recommendedName>
</protein>
<dbReference type="EMBL" id="KB908692">
    <property type="protein sequence ID" value="EOA85548.1"/>
    <property type="molecule type" value="Genomic_DNA"/>
</dbReference>
<dbReference type="InterPro" id="IPR023210">
    <property type="entry name" value="NADP_OxRdtase_dom"/>
</dbReference>
<organism evidence="3 4">
    <name type="scientific">Exserohilum turcicum (strain 28A)</name>
    <name type="common">Northern leaf blight fungus</name>
    <name type="synonym">Setosphaeria turcica</name>
    <dbReference type="NCBI Taxonomy" id="671987"/>
    <lineage>
        <taxon>Eukaryota</taxon>
        <taxon>Fungi</taxon>
        <taxon>Dikarya</taxon>
        <taxon>Ascomycota</taxon>
        <taxon>Pezizomycotina</taxon>
        <taxon>Dothideomycetes</taxon>
        <taxon>Pleosporomycetidae</taxon>
        <taxon>Pleosporales</taxon>
        <taxon>Pleosporineae</taxon>
        <taxon>Pleosporaceae</taxon>
        <taxon>Exserohilum</taxon>
    </lineage>
</organism>
<dbReference type="Proteomes" id="UP000016935">
    <property type="component" value="Unassembled WGS sequence"/>
</dbReference>
<evidence type="ECO:0000256" key="1">
    <source>
        <dbReference type="ARBA" id="ARBA00023002"/>
    </source>
</evidence>
<dbReference type="OrthoDB" id="48988at2759"/>
<dbReference type="STRING" id="671987.R0JX87"/>
<accession>R0JX87</accession>
<gene>
    <name evidence="3" type="ORF">SETTUDRAFT_111757</name>
</gene>
<dbReference type="CDD" id="cd19075">
    <property type="entry name" value="AKR_AKR7A1-5"/>
    <property type="match status" value="1"/>
</dbReference>
<dbReference type="PANTHER" id="PTHR43364">
    <property type="entry name" value="NADH-SPECIFIC METHYLGLYOXAL REDUCTASE-RELATED"/>
    <property type="match status" value="1"/>
</dbReference>
<keyword evidence="4" id="KW-1185">Reference proteome</keyword>
<reference evidence="3 4" key="1">
    <citation type="journal article" date="2012" name="PLoS Pathog.">
        <title>Diverse lifestyles and strategies of plant pathogenesis encoded in the genomes of eighteen Dothideomycetes fungi.</title>
        <authorList>
            <person name="Ohm R.A."/>
            <person name="Feau N."/>
            <person name="Henrissat B."/>
            <person name="Schoch C.L."/>
            <person name="Horwitz B.A."/>
            <person name="Barry K.W."/>
            <person name="Condon B.J."/>
            <person name="Copeland A.C."/>
            <person name="Dhillon B."/>
            <person name="Glaser F."/>
            <person name="Hesse C.N."/>
            <person name="Kosti I."/>
            <person name="LaButti K."/>
            <person name="Lindquist E.A."/>
            <person name="Lucas S."/>
            <person name="Salamov A.A."/>
            <person name="Bradshaw R.E."/>
            <person name="Ciuffetti L."/>
            <person name="Hamelin R.C."/>
            <person name="Kema G.H.J."/>
            <person name="Lawrence C."/>
            <person name="Scott J.A."/>
            <person name="Spatafora J.W."/>
            <person name="Turgeon B.G."/>
            <person name="de Wit P.J.G.M."/>
            <person name="Zhong S."/>
            <person name="Goodwin S.B."/>
            <person name="Grigoriev I.V."/>
        </authorList>
    </citation>
    <scope>NUCLEOTIDE SEQUENCE [LARGE SCALE GENOMIC DNA]</scope>
    <source>
        <strain evidence="4">28A</strain>
    </source>
</reference>
<keyword evidence="1" id="KW-0560">Oxidoreductase</keyword>
<evidence type="ECO:0000313" key="3">
    <source>
        <dbReference type="EMBL" id="EOA85548.1"/>
    </source>
</evidence>
<dbReference type="GeneID" id="19395507"/>
<dbReference type="AlphaFoldDB" id="R0JX87"/>
<evidence type="ECO:0000259" key="2">
    <source>
        <dbReference type="Pfam" id="PF00248"/>
    </source>
</evidence>
<feature type="domain" description="NADP-dependent oxidoreductase" evidence="2">
    <location>
        <begin position="13"/>
        <end position="319"/>
    </location>
</feature>
<dbReference type="Pfam" id="PF00248">
    <property type="entry name" value="Aldo_ket_red"/>
    <property type="match status" value="1"/>
</dbReference>
<dbReference type="RefSeq" id="XP_008026845.1">
    <property type="nucleotide sequence ID" value="XM_008028654.1"/>
</dbReference>
<sequence>MPNPTSSAAPPNVVLGTASFGTGTPQAKFDSDEAARPLLQLLRSHHISALDTARAYPVGNPGSAELVLGLCNAGAWANISTKVTSWQPGSHSPDKIAASVSASLAALRVDAVDIMYLHSPDRATPWEDTCAAMNEQYLRGRFKRFGLSNYTADEVQQICEICHRNGWVRPSVYQGRYNAIIRSAEDQLFPVLRKWGMAFFAYSPSAVGLFSGNINKDSVHVPGSRWDKTTPLGQAYEQVYLKPELLDAAARIADKAQAAQVGGHAVALRWVMYHSILSGEHGDSVIIGCSTVKQLEDNLNAIEAGPLSDDLAHSMTQVWDLVKDHAAPYHL</sequence>
<dbReference type="SUPFAM" id="SSF51430">
    <property type="entry name" value="NAD(P)-linked oxidoreductase"/>
    <property type="match status" value="1"/>
</dbReference>
<name>R0JX87_EXST2</name>
<dbReference type="InterPro" id="IPR036812">
    <property type="entry name" value="NAD(P)_OxRdtase_dom_sf"/>
</dbReference>
<dbReference type="InterPro" id="IPR050523">
    <property type="entry name" value="AKR_Detox_Biosynth"/>
</dbReference>
<dbReference type="GO" id="GO:0016491">
    <property type="term" value="F:oxidoreductase activity"/>
    <property type="evidence" value="ECO:0007669"/>
    <property type="project" value="UniProtKB-KW"/>
</dbReference>
<dbReference type="eggNOG" id="ENOG502SI2J">
    <property type="taxonomic scope" value="Eukaryota"/>
</dbReference>
<dbReference type="Gene3D" id="3.20.20.100">
    <property type="entry name" value="NADP-dependent oxidoreductase domain"/>
    <property type="match status" value="1"/>
</dbReference>
<proteinExistence type="predicted"/>
<reference evidence="3 4" key="2">
    <citation type="journal article" date="2013" name="PLoS Genet.">
        <title>Comparative genome structure, secondary metabolite, and effector coding capacity across Cochliobolus pathogens.</title>
        <authorList>
            <person name="Condon B.J."/>
            <person name="Leng Y."/>
            <person name="Wu D."/>
            <person name="Bushley K.E."/>
            <person name="Ohm R.A."/>
            <person name="Otillar R."/>
            <person name="Martin J."/>
            <person name="Schackwitz W."/>
            <person name="Grimwood J."/>
            <person name="MohdZainudin N."/>
            <person name="Xue C."/>
            <person name="Wang R."/>
            <person name="Manning V.A."/>
            <person name="Dhillon B."/>
            <person name="Tu Z.J."/>
            <person name="Steffenson B.J."/>
            <person name="Salamov A."/>
            <person name="Sun H."/>
            <person name="Lowry S."/>
            <person name="LaButti K."/>
            <person name="Han J."/>
            <person name="Copeland A."/>
            <person name="Lindquist E."/>
            <person name="Barry K."/>
            <person name="Schmutz J."/>
            <person name="Baker S.E."/>
            <person name="Ciuffetti L.M."/>
            <person name="Grigoriev I.V."/>
            <person name="Zhong S."/>
            <person name="Turgeon B.G."/>
        </authorList>
    </citation>
    <scope>NUCLEOTIDE SEQUENCE [LARGE SCALE GENOMIC DNA]</scope>
    <source>
        <strain evidence="4">28A</strain>
    </source>
</reference>